<evidence type="ECO:0000256" key="5">
    <source>
        <dbReference type="ARBA" id="ARBA00022741"/>
    </source>
</evidence>
<evidence type="ECO:0000256" key="6">
    <source>
        <dbReference type="ARBA" id="ARBA00022840"/>
    </source>
</evidence>
<dbReference type="Gene3D" id="3.40.50.300">
    <property type="entry name" value="P-loop containing nucleotide triphosphate hydrolases"/>
    <property type="match status" value="1"/>
</dbReference>
<dbReference type="STRING" id="680026.AB733_08590"/>
<keyword evidence="6 12" id="KW-0067">ATP-binding</keyword>
<dbReference type="InterPro" id="IPR003439">
    <property type="entry name" value="ABC_transporter-like_ATP-bd"/>
</dbReference>
<keyword evidence="5" id="KW-0547">Nucleotide-binding</keyword>
<feature type="domain" description="ABC transporter" evidence="10">
    <location>
        <begin position="333"/>
        <end position="572"/>
    </location>
</feature>
<accession>A0A0J8Y0A1</accession>
<dbReference type="InterPro" id="IPR039421">
    <property type="entry name" value="Type_1_exporter"/>
</dbReference>
<evidence type="ECO:0000313" key="12">
    <source>
        <dbReference type="EMBL" id="PSW23532.1"/>
    </source>
</evidence>
<keyword evidence="3" id="KW-1003">Cell membrane</keyword>
<dbReference type="PROSITE" id="PS00211">
    <property type="entry name" value="ABC_TRANSPORTER_1"/>
    <property type="match status" value="1"/>
</dbReference>
<dbReference type="InterPro" id="IPR027417">
    <property type="entry name" value="P-loop_NTPase"/>
</dbReference>
<proteinExistence type="predicted"/>
<dbReference type="RefSeq" id="WP_048898385.1">
    <property type="nucleotide sequence ID" value="NZ_AP024852.1"/>
</dbReference>
<comment type="caution">
    <text evidence="12">The sequence shown here is derived from an EMBL/GenBank/DDBJ whole genome shotgun (WGS) entry which is preliminary data.</text>
</comment>
<dbReference type="InterPro" id="IPR011527">
    <property type="entry name" value="ABC1_TM_dom"/>
</dbReference>
<feature type="transmembrane region" description="Helical" evidence="9">
    <location>
        <begin position="160"/>
        <end position="181"/>
    </location>
</feature>
<dbReference type="InterPro" id="IPR036640">
    <property type="entry name" value="ABC1_TM_sf"/>
</dbReference>
<dbReference type="Gene3D" id="1.20.1560.10">
    <property type="entry name" value="ABC transporter type 1, transmembrane domain"/>
    <property type="match status" value="1"/>
</dbReference>
<dbReference type="PANTHER" id="PTHR43394">
    <property type="entry name" value="ATP-DEPENDENT PERMEASE MDL1, MITOCHONDRIAL"/>
    <property type="match status" value="1"/>
</dbReference>
<dbReference type="GO" id="GO:0016887">
    <property type="term" value="F:ATP hydrolysis activity"/>
    <property type="evidence" value="ECO:0007669"/>
    <property type="project" value="InterPro"/>
</dbReference>
<keyword evidence="7 9" id="KW-1133">Transmembrane helix</keyword>
<dbReference type="GO" id="GO:0005524">
    <property type="term" value="F:ATP binding"/>
    <property type="evidence" value="ECO:0007669"/>
    <property type="project" value="UniProtKB-KW"/>
</dbReference>
<evidence type="ECO:0000259" key="10">
    <source>
        <dbReference type="PROSITE" id="PS50893"/>
    </source>
</evidence>
<dbReference type="EMBL" id="PYLZ01000008">
    <property type="protein sequence ID" value="PSW23532.1"/>
    <property type="molecule type" value="Genomic_DNA"/>
</dbReference>
<protein>
    <submittedName>
        <fullName evidence="12">ABC transporter ATP-binding protein</fullName>
    </submittedName>
</protein>
<feature type="transmembrane region" description="Helical" evidence="9">
    <location>
        <begin position="240"/>
        <end position="265"/>
    </location>
</feature>
<dbReference type="AlphaFoldDB" id="A0A0J8Y0A1"/>
<feature type="domain" description="ABC transmembrane type-1" evidence="11">
    <location>
        <begin position="38"/>
        <end position="300"/>
    </location>
</feature>
<gene>
    <name evidence="12" type="ORF">C9I94_15540</name>
</gene>
<dbReference type="Pfam" id="PF00005">
    <property type="entry name" value="ABC_tran"/>
    <property type="match status" value="1"/>
</dbReference>
<sequence>MLRINTLKRLTGTSLKGLNRTVFLTVLDAFFASAPYGFLYYILLDMLSETPDIQHQFMLVLGCAVMMIIRVLLARIIHVNISLIGFDAGKRIRQHLGDHLRKMPMGFFQRSDFGSVNNTLLKDIDMIERIFTHLYAPIIATSSVLCFFALGLIAKDWRMGLAMMSTLPLACIAYLLTRAYARKWQSHMQHLMHQLNDAVMEYMNGLKELKSYRMMGKAFSRLDDVLTSTRNQALKAEKAAVWPVYSFNILVESGLIVLLVVLTWAWLEQTIALPEVLLFLIAAVRFFRPLLNMSMFLAELNYLDLAVNRVDEVLSLPTMPHGESRPKISNMAITFNDVSFTYPGSKYPLFENLNLTIPHNKVTALVGPSGSGKSTIASLIARFWQLDSGSISIGKQGSQVDIACMQVEHWLKHVSIVFQLNYIFNDTLANNLRVAKPDAGDDELWRVIELAKLKNLVLEMDKGLDTEIGAGGVHLSGGEKQRLSIARALLKDAPLVILDEATASLDPENERDIQVAMQALVQNKTVLVIAHKLSTVQYADHIVVLDAGKIVEQGEHDTLLQHKLLYSELWNLQQHAQSWHLTA</sequence>
<dbReference type="InterPro" id="IPR003593">
    <property type="entry name" value="AAA+_ATPase"/>
</dbReference>
<feature type="transmembrane region" description="Helical" evidence="9">
    <location>
        <begin position="55"/>
        <end position="73"/>
    </location>
</feature>
<keyword evidence="8 9" id="KW-0472">Membrane</keyword>
<dbReference type="FunFam" id="3.40.50.300:FF:000221">
    <property type="entry name" value="Multidrug ABC transporter ATP-binding protein"/>
    <property type="match status" value="1"/>
</dbReference>
<dbReference type="SUPFAM" id="SSF52540">
    <property type="entry name" value="P-loop containing nucleoside triphosphate hydrolases"/>
    <property type="match status" value="1"/>
</dbReference>
<dbReference type="PROSITE" id="PS50929">
    <property type="entry name" value="ABC_TM1F"/>
    <property type="match status" value="1"/>
</dbReference>
<dbReference type="SUPFAM" id="SSF90123">
    <property type="entry name" value="ABC transporter transmembrane region"/>
    <property type="match status" value="1"/>
</dbReference>
<dbReference type="SMART" id="SM00382">
    <property type="entry name" value="AAA"/>
    <property type="match status" value="1"/>
</dbReference>
<evidence type="ECO:0000256" key="7">
    <source>
        <dbReference type="ARBA" id="ARBA00022989"/>
    </source>
</evidence>
<organism evidence="12 13">
    <name type="scientific">Photobacterium swingsii</name>
    <dbReference type="NCBI Taxonomy" id="680026"/>
    <lineage>
        <taxon>Bacteria</taxon>
        <taxon>Pseudomonadati</taxon>
        <taxon>Pseudomonadota</taxon>
        <taxon>Gammaproteobacteria</taxon>
        <taxon>Vibrionales</taxon>
        <taxon>Vibrionaceae</taxon>
        <taxon>Photobacterium</taxon>
    </lineage>
</organism>
<feature type="transmembrane region" description="Helical" evidence="9">
    <location>
        <begin position="134"/>
        <end position="154"/>
    </location>
</feature>
<feature type="transmembrane region" description="Helical" evidence="9">
    <location>
        <begin position="21"/>
        <end position="43"/>
    </location>
</feature>
<reference evidence="12 13" key="1">
    <citation type="submission" date="2018-01" db="EMBL/GenBank/DDBJ databases">
        <title>Whole genome sequencing of Histamine producing bacteria.</title>
        <authorList>
            <person name="Butler K."/>
        </authorList>
    </citation>
    <scope>NUCLEOTIDE SEQUENCE [LARGE SCALE GENOMIC DNA]</scope>
    <source>
        <strain evidence="12 13">DSM 24669</strain>
    </source>
</reference>
<dbReference type="Pfam" id="PF00664">
    <property type="entry name" value="ABC_membrane"/>
    <property type="match status" value="1"/>
</dbReference>
<keyword evidence="13" id="KW-1185">Reference proteome</keyword>
<evidence type="ECO:0000259" key="11">
    <source>
        <dbReference type="PROSITE" id="PS50929"/>
    </source>
</evidence>
<evidence type="ECO:0000256" key="4">
    <source>
        <dbReference type="ARBA" id="ARBA00022692"/>
    </source>
</evidence>
<comment type="subcellular location">
    <subcellularLocation>
        <location evidence="1">Cell membrane</location>
        <topology evidence="1">Multi-pass membrane protein</topology>
    </subcellularLocation>
</comment>
<dbReference type="GO" id="GO:0015421">
    <property type="term" value="F:ABC-type oligopeptide transporter activity"/>
    <property type="evidence" value="ECO:0007669"/>
    <property type="project" value="TreeGrafter"/>
</dbReference>
<dbReference type="Proteomes" id="UP000240481">
    <property type="component" value="Unassembled WGS sequence"/>
</dbReference>
<dbReference type="GO" id="GO:0005886">
    <property type="term" value="C:plasma membrane"/>
    <property type="evidence" value="ECO:0007669"/>
    <property type="project" value="UniProtKB-SubCell"/>
</dbReference>
<evidence type="ECO:0000256" key="8">
    <source>
        <dbReference type="ARBA" id="ARBA00023136"/>
    </source>
</evidence>
<keyword evidence="2" id="KW-0813">Transport</keyword>
<evidence type="ECO:0000256" key="2">
    <source>
        <dbReference type="ARBA" id="ARBA00022448"/>
    </source>
</evidence>
<evidence type="ECO:0000313" key="13">
    <source>
        <dbReference type="Proteomes" id="UP000240481"/>
    </source>
</evidence>
<evidence type="ECO:0000256" key="9">
    <source>
        <dbReference type="SAM" id="Phobius"/>
    </source>
</evidence>
<dbReference type="InterPro" id="IPR017871">
    <property type="entry name" value="ABC_transporter-like_CS"/>
</dbReference>
<feature type="transmembrane region" description="Helical" evidence="9">
    <location>
        <begin position="271"/>
        <end position="287"/>
    </location>
</feature>
<dbReference type="PANTHER" id="PTHR43394:SF1">
    <property type="entry name" value="ATP-BINDING CASSETTE SUB-FAMILY B MEMBER 10, MITOCHONDRIAL"/>
    <property type="match status" value="1"/>
</dbReference>
<name>A0A0J8Y0A1_9GAMM</name>
<evidence type="ECO:0000256" key="3">
    <source>
        <dbReference type="ARBA" id="ARBA00022475"/>
    </source>
</evidence>
<evidence type="ECO:0000256" key="1">
    <source>
        <dbReference type="ARBA" id="ARBA00004651"/>
    </source>
</evidence>
<dbReference type="PROSITE" id="PS50893">
    <property type="entry name" value="ABC_TRANSPORTER_2"/>
    <property type="match status" value="1"/>
</dbReference>
<keyword evidence="4 9" id="KW-0812">Transmembrane</keyword>
<dbReference type="OrthoDB" id="9806127at2"/>